<sequence length="537" mass="61090">MLTTHTMRGVRYVRTFVTAGGRLLPRSADVVCREKWSEMMSFLTRDSQNARTMARWVTDIWPTTVTPLAPTGSALPFVTRTATEADFMRILSLLIYAAHAGSYEHVYLLFSALESSAQARIIRSLVDELCRRRMTATALGLLASALSACAHASYPLEYKSAIDTAVEAAVKSLASEQLLLDFLTAIDAPPPFRFSRRTSELLATSVSERQRHRLLFELSRLRQPMFSRAYVPVILSMCCTQGDLIFLVDLARTHVQDCRSPNRWRPFAFPPEVYPEIIDNLIRIERPYDAIFFYQQLAETRPLSIYWFKVLADCAVRLRRIDIAREVCRGAVARLRDKPTSREVDLVSLMTYTVLFYAHKFAGQIDDAWRTLIKIADRKLPLDTTTVSQYLDMVAASYEPARVINAYVTLFGSYPLADLGLDNYISDDRPDGPDSDFYETEQRLPQQQLTATSLAILLRFFITHTMYMPHLLMLEQNIKAFVSGGGLEKLGPYDPECPIAMAKKNSDIKAFKKIVRICIQKQKRHLKETVAQIDLDH</sequence>
<proteinExistence type="predicted"/>
<organism evidence="1 2">
    <name type="scientific">Lipomyces kononenkoae</name>
    <name type="common">Yeast</name>
    <dbReference type="NCBI Taxonomy" id="34357"/>
    <lineage>
        <taxon>Eukaryota</taxon>
        <taxon>Fungi</taxon>
        <taxon>Dikarya</taxon>
        <taxon>Ascomycota</taxon>
        <taxon>Saccharomycotina</taxon>
        <taxon>Lipomycetes</taxon>
        <taxon>Lipomycetales</taxon>
        <taxon>Lipomycetaceae</taxon>
        <taxon>Lipomyces</taxon>
    </lineage>
</organism>
<reference evidence="2" key="1">
    <citation type="journal article" date="2024" name="Front. Bioeng. Biotechnol.">
        <title>Genome-scale model development and genomic sequencing of the oleaginous clade Lipomyces.</title>
        <authorList>
            <person name="Czajka J.J."/>
            <person name="Han Y."/>
            <person name="Kim J."/>
            <person name="Mondo S.J."/>
            <person name="Hofstad B.A."/>
            <person name="Robles A."/>
            <person name="Haridas S."/>
            <person name="Riley R."/>
            <person name="LaButti K."/>
            <person name="Pangilinan J."/>
            <person name="Andreopoulos W."/>
            <person name="Lipzen A."/>
            <person name="Yan J."/>
            <person name="Wang M."/>
            <person name="Ng V."/>
            <person name="Grigoriev I.V."/>
            <person name="Spatafora J.W."/>
            <person name="Magnuson J.K."/>
            <person name="Baker S.E."/>
            <person name="Pomraning K.R."/>
        </authorList>
    </citation>
    <scope>NUCLEOTIDE SEQUENCE [LARGE SCALE GENOMIC DNA]</scope>
    <source>
        <strain evidence="2">CBS 7786</strain>
    </source>
</reference>
<gene>
    <name evidence="1" type="ORF">V1525DRAFT_399591</name>
</gene>
<comment type="caution">
    <text evidence="1">The sequence shown here is derived from an EMBL/GenBank/DDBJ whole genome shotgun (WGS) entry which is preliminary data.</text>
</comment>
<keyword evidence="2" id="KW-1185">Reference proteome</keyword>
<name>A0ACC3T509_LIPKO</name>
<protein>
    <submittedName>
        <fullName evidence="1">Uncharacterized protein</fullName>
    </submittedName>
</protein>
<evidence type="ECO:0000313" key="2">
    <source>
        <dbReference type="Proteomes" id="UP001433508"/>
    </source>
</evidence>
<dbReference type="EMBL" id="MU971350">
    <property type="protein sequence ID" value="KAK9239026.1"/>
    <property type="molecule type" value="Genomic_DNA"/>
</dbReference>
<accession>A0ACC3T509</accession>
<evidence type="ECO:0000313" key="1">
    <source>
        <dbReference type="EMBL" id="KAK9239026.1"/>
    </source>
</evidence>
<dbReference type="Proteomes" id="UP001433508">
    <property type="component" value="Unassembled WGS sequence"/>
</dbReference>